<dbReference type="SUPFAM" id="SSF53335">
    <property type="entry name" value="S-adenosyl-L-methionine-dependent methyltransferases"/>
    <property type="match status" value="1"/>
</dbReference>
<gene>
    <name evidence="7" type="ORF">SAMN02745673_00842</name>
</gene>
<dbReference type="PANTHER" id="PTHR43712">
    <property type="entry name" value="PUTATIVE (AFU_ORTHOLOGUE AFUA_4G14580)-RELATED"/>
    <property type="match status" value="1"/>
</dbReference>
<dbReference type="SMR" id="A0A1T4LVY8"/>
<dbReference type="GO" id="GO:0046983">
    <property type="term" value="F:protein dimerization activity"/>
    <property type="evidence" value="ECO:0007669"/>
    <property type="project" value="InterPro"/>
</dbReference>
<dbReference type="InterPro" id="IPR036390">
    <property type="entry name" value="WH_DNA-bd_sf"/>
</dbReference>
<dbReference type="PANTHER" id="PTHR43712:SF2">
    <property type="entry name" value="O-METHYLTRANSFERASE CICE"/>
    <property type="match status" value="1"/>
</dbReference>
<dbReference type="InterPro" id="IPR032710">
    <property type="entry name" value="NTF2-like_dom_sf"/>
</dbReference>
<evidence type="ECO:0000259" key="5">
    <source>
        <dbReference type="Pfam" id="PF08100"/>
    </source>
</evidence>
<dbReference type="Pfam" id="PF08100">
    <property type="entry name" value="Dimerisation"/>
    <property type="match status" value="1"/>
</dbReference>
<keyword evidence="3" id="KW-0949">S-adenosyl-L-methionine</keyword>
<dbReference type="GO" id="GO:0032259">
    <property type="term" value="P:methylation"/>
    <property type="evidence" value="ECO:0007669"/>
    <property type="project" value="UniProtKB-KW"/>
</dbReference>
<dbReference type="Gene3D" id="3.40.50.150">
    <property type="entry name" value="Vaccinia Virus protein VP39"/>
    <property type="match status" value="1"/>
</dbReference>
<evidence type="ECO:0000256" key="1">
    <source>
        <dbReference type="ARBA" id="ARBA00022603"/>
    </source>
</evidence>
<dbReference type="InterPro" id="IPR001077">
    <property type="entry name" value="COMT_C"/>
</dbReference>
<sequence>MVTREALIRGHYAALERGDIDAALSVLDPGVRWSRPAGPDAHGPGTILTGHDEVRAALERGRSLFGEDRFEPREFVGSDDRIVVLGVRRLRGARGGGAEAPSAHYWHFAGDRAIRVDDVHDSAPVRELFARDRGDHVWPLGIAYMKSRTLYSAVELGVFTALANGPVQGEELRQRLGLDPRGARDFFDALVALGLLERGEDGYANTVATSTLLADPESDTYIGGLMEYTATQWYWSWGRLTDTLRSGRSHTYGDTDPFEAIYGDPDLAERFRRAMAGGAVRAVMALPDAFPWKRYRTVADIGCSDGPVLARLLRTHPHLTGVGFDLPPVEAAFQRTVERHGLGDRMSFAAGDFRTGGLPRVDALIFGHVLLDWDVETRRMLLAKAYEALPDGGAVLIYDMMIDEERTDLAGLLFKLHMLIDYPGGGTYTARECFDWLAEAGFRDLRSQSLAGPDRLVIAIK</sequence>
<evidence type="ECO:0000256" key="2">
    <source>
        <dbReference type="ARBA" id="ARBA00022679"/>
    </source>
</evidence>
<accession>A0A1T4LVY8</accession>
<dbReference type="InterPro" id="IPR016461">
    <property type="entry name" value="COMT-like"/>
</dbReference>
<dbReference type="InterPro" id="IPR029063">
    <property type="entry name" value="SAM-dependent_MTases_sf"/>
</dbReference>
<dbReference type="Proteomes" id="UP000190637">
    <property type="component" value="Unassembled WGS sequence"/>
</dbReference>
<keyword evidence="8" id="KW-1185">Reference proteome</keyword>
<dbReference type="AlphaFoldDB" id="A0A1T4LVY8"/>
<name>A0A1T4LVY8_9ACTN</name>
<dbReference type="SUPFAM" id="SSF54427">
    <property type="entry name" value="NTF2-like"/>
    <property type="match status" value="1"/>
</dbReference>
<proteinExistence type="predicted"/>
<evidence type="ECO:0000313" key="7">
    <source>
        <dbReference type="EMBL" id="SJZ58842.1"/>
    </source>
</evidence>
<feature type="domain" description="SnoaL-like" evidence="6">
    <location>
        <begin position="8"/>
        <end position="115"/>
    </location>
</feature>
<dbReference type="EMBL" id="FUWS01000002">
    <property type="protein sequence ID" value="SJZ58842.1"/>
    <property type="molecule type" value="Genomic_DNA"/>
</dbReference>
<dbReference type="InterPro" id="IPR036388">
    <property type="entry name" value="WH-like_DNA-bd_sf"/>
</dbReference>
<evidence type="ECO:0000259" key="6">
    <source>
        <dbReference type="Pfam" id="PF12680"/>
    </source>
</evidence>
<dbReference type="InterPro" id="IPR037401">
    <property type="entry name" value="SnoaL-like"/>
</dbReference>
<dbReference type="STRING" id="1122192.SAMN02745673_00842"/>
<reference evidence="7 8" key="1">
    <citation type="submission" date="2017-02" db="EMBL/GenBank/DDBJ databases">
        <authorList>
            <person name="Peterson S.W."/>
        </authorList>
    </citation>
    <scope>NUCLEOTIDE SEQUENCE [LARGE SCALE GENOMIC DNA]</scope>
    <source>
        <strain evidence="7 8">DSM 45154</strain>
    </source>
</reference>
<dbReference type="CDD" id="cd02440">
    <property type="entry name" value="AdoMet_MTases"/>
    <property type="match status" value="1"/>
</dbReference>
<keyword evidence="2" id="KW-0808">Transferase</keyword>
<dbReference type="Pfam" id="PF00891">
    <property type="entry name" value="Methyltransf_2"/>
    <property type="match status" value="1"/>
</dbReference>
<dbReference type="Gene3D" id="3.10.450.50">
    <property type="match status" value="1"/>
</dbReference>
<organism evidence="7 8">
    <name type="scientific">Marinactinospora thermotolerans DSM 45154</name>
    <dbReference type="NCBI Taxonomy" id="1122192"/>
    <lineage>
        <taxon>Bacteria</taxon>
        <taxon>Bacillati</taxon>
        <taxon>Actinomycetota</taxon>
        <taxon>Actinomycetes</taxon>
        <taxon>Streptosporangiales</taxon>
        <taxon>Nocardiopsidaceae</taxon>
        <taxon>Marinactinospora</taxon>
    </lineage>
</organism>
<dbReference type="Gene3D" id="1.10.10.10">
    <property type="entry name" value="Winged helix-like DNA-binding domain superfamily/Winged helix DNA-binding domain"/>
    <property type="match status" value="1"/>
</dbReference>
<dbReference type="InterPro" id="IPR012967">
    <property type="entry name" value="COMT_dimerisation"/>
</dbReference>
<dbReference type="Pfam" id="PF12680">
    <property type="entry name" value="SnoaL_2"/>
    <property type="match status" value="1"/>
</dbReference>
<keyword evidence="1" id="KW-0489">Methyltransferase</keyword>
<dbReference type="RefSeq" id="WP_078760251.1">
    <property type="nucleotide sequence ID" value="NZ_FUWS01000002.1"/>
</dbReference>
<dbReference type="GO" id="GO:0008171">
    <property type="term" value="F:O-methyltransferase activity"/>
    <property type="evidence" value="ECO:0007669"/>
    <property type="project" value="InterPro"/>
</dbReference>
<evidence type="ECO:0000259" key="4">
    <source>
        <dbReference type="Pfam" id="PF00891"/>
    </source>
</evidence>
<evidence type="ECO:0000313" key="8">
    <source>
        <dbReference type="Proteomes" id="UP000190637"/>
    </source>
</evidence>
<feature type="domain" description="O-methyltransferase C-terminal" evidence="4">
    <location>
        <begin position="237"/>
        <end position="443"/>
    </location>
</feature>
<dbReference type="PROSITE" id="PS51683">
    <property type="entry name" value="SAM_OMT_II"/>
    <property type="match status" value="1"/>
</dbReference>
<dbReference type="SUPFAM" id="SSF46785">
    <property type="entry name" value="Winged helix' DNA-binding domain"/>
    <property type="match status" value="1"/>
</dbReference>
<feature type="domain" description="O-methyltransferase dimerisation" evidence="5">
    <location>
        <begin position="143"/>
        <end position="214"/>
    </location>
</feature>
<evidence type="ECO:0000256" key="3">
    <source>
        <dbReference type="ARBA" id="ARBA00022691"/>
    </source>
</evidence>
<protein>
    <submittedName>
        <fullName evidence="7">Ketosteroid isomerase-related protein</fullName>
    </submittedName>
</protein>
<dbReference type="OrthoDB" id="582216at2"/>
<dbReference type="GO" id="GO:0016853">
    <property type="term" value="F:isomerase activity"/>
    <property type="evidence" value="ECO:0007669"/>
    <property type="project" value="UniProtKB-KW"/>
</dbReference>
<keyword evidence="7" id="KW-0413">Isomerase</keyword>